<gene>
    <name evidence="1" type="ORF">METZ01_LOCUS354662</name>
</gene>
<feature type="non-terminal residue" evidence="1">
    <location>
        <position position="181"/>
    </location>
</feature>
<dbReference type="PROSITE" id="PS51257">
    <property type="entry name" value="PROKAR_LIPOPROTEIN"/>
    <property type="match status" value="1"/>
</dbReference>
<reference evidence="1" key="1">
    <citation type="submission" date="2018-05" db="EMBL/GenBank/DDBJ databases">
        <authorList>
            <person name="Lanie J.A."/>
            <person name="Ng W.-L."/>
            <person name="Kazmierczak K.M."/>
            <person name="Andrzejewski T.M."/>
            <person name="Davidsen T.M."/>
            <person name="Wayne K.J."/>
            <person name="Tettelin H."/>
            <person name="Glass J.I."/>
            <person name="Rusch D."/>
            <person name="Podicherti R."/>
            <person name="Tsui H.-C.T."/>
            <person name="Winkler M.E."/>
        </authorList>
    </citation>
    <scope>NUCLEOTIDE SEQUENCE</scope>
</reference>
<protein>
    <submittedName>
        <fullName evidence="1">Uncharacterized protein</fullName>
    </submittedName>
</protein>
<proteinExistence type="predicted"/>
<evidence type="ECO:0000313" key="1">
    <source>
        <dbReference type="EMBL" id="SVD01808.1"/>
    </source>
</evidence>
<accession>A0A382RY03</accession>
<sequence>MQIRISGHGSLVIRAGIMATCLLMAACATTTGSGQGPRPIPEGQGRLIIEAGGIRQLNYYIVDQDTDEEIFSDHPRTAGSSPIGYESGSRSTNLVQDLPPGLYTVVVLTDIEDFVRVRDVEVVMGEERYATPQVGRFMLRLFTDPGIVQIPTPFLITDYNMRTVLGRGMTSTEVRHFIVPA</sequence>
<name>A0A382RY03_9ZZZZ</name>
<dbReference type="AlphaFoldDB" id="A0A382RY03"/>
<dbReference type="EMBL" id="UINC01124571">
    <property type="protein sequence ID" value="SVD01808.1"/>
    <property type="molecule type" value="Genomic_DNA"/>
</dbReference>
<organism evidence="1">
    <name type="scientific">marine metagenome</name>
    <dbReference type="NCBI Taxonomy" id="408172"/>
    <lineage>
        <taxon>unclassified sequences</taxon>
        <taxon>metagenomes</taxon>
        <taxon>ecological metagenomes</taxon>
    </lineage>
</organism>